<dbReference type="PANTHER" id="PTHR12161:SF13">
    <property type="entry name" value="REGULATOR OF VPS4 ACTIVITY IN THE MVB PATHWAY PROTEIN"/>
    <property type="match status" value="1"/>
</dbReference>
<comment type="similarity">
    <text evidence="1">Belongs to the IST1 family.</text>
</comment>
<proteinExistence type="inferred from homology"/>
<dbReference type="Pfam" id="PF03398">
    <property type="entry name" value="Ist1"/>
    <property type="match status" value="1"/>
</dbReference>
<dbReference type="Proteomes" id="UP000694861">
    <property type="component" value="Linkage group LG8"/>
</dbReference>
<protein>
    <submittedName>
        <fullName evidence="3">Uncharacterized protein LOC103340855</fullName>
    </submittedName>
</protein>
<reference evidence="2" key="1">
    <citation type="journal article" date="2012" name="Nat. Commun.">
        <title>The genome of Prunus mume.</title>
        <authorList>
            <person name="Zhang Q."/>
            <person name="Chen W."/>
            <person name="Sun L."/>
            <person name="Zhao F."/>
            <person name="Huang B."/>
            <person name="Yang W."/>
            <person name="Tao Y."/>
            <person name="Wang J."/>
            <person name="Yuan Z."/>
            <person name="Fan G."/>
            <person name="Xing Z."/>
            <person name="Han C."/>
            <person name="Pan H."/>
            <person name="Zhong X."/>
            <person name="Shi W."/>
            <person name="Liang X."/>
            <person name="Du D."/>
            <person name="Sun F."/>
            <person name="Xu Z."/>
            <person name="Hao R."/>
            <person name="Lv T."/>
            <person name="Lv Y."/>
            <person name="Zheng Z."/>
            <person name="Sun M."/>
            <person name="Luo L."/>
            <person name="Cai M."/>
            <person name="Gao Y."/>
            <person name="Wang J."/>
            <person name="Yin Y."/>
            <person name="Xu X."/>
            <person name="Cheng T."/>
            <person name="Wang J."/>
        </authorList>
    </citation>
    <scope>NUCLEOTIDE SEQUENCE [LARGE SCALE GENOMIC DNA]</scope>
</reference>
<dbReference type="GeneID" id="103340855"/>
<dbReference type="RefSeq" id="XP_008242538.1">
    <property type="nucleotide sequence ID" value="XM_008244316.1"/>
</dbReference>
<reference evidence="3" key="2">
    <citation type="submission" date="2025-08" db="UniProtKB">
        <authorList>
            <consortium name="RefSeq"/>
        </authorList>
    </citation>
    <scope>IDENTIFICATION</scope>
</reference>
<evidence type="ECO:0000256" key="1">
    <source>
        <dbReference type="ARBA" id="ARBA00005536"/>
    </source>
</evidence>
<dbReference type="InterPro" id="IPR042277">
    <property type="entry name" value="IST1-like"/>
</dbReference>
<accession>A0ABM0PPG4</accession>
<name>A0ABM0PPG4_PRUMU</name>
<evidence type="ECO:0000313" key="2">
    <source>
        <dbReference type="Proteomes" id="UP000694861"/>
    </source>
</evidence>
<dbReference type="PANTHER" id="PTHR12161">
    <property type="entry name" value="IST1 FAMILY MEMBER"/>
    <property type="match status" value="1"/>
</dbReference>
<dbReference type="Gene3D" id="1.20.1260.60">
    <property type="entry name" value="Vacuolar protein sorting-associated protein Ist1"/>
    <property type="match status" value="1"/>
</dbReference>
<organism evidence="2 3">
    <name type="scientific">Prunus mume</name>
    <name type="common">Japanese apricot</name>
    <name type="synonym">Armeniaca mume</name>
    <dbReference type="NCBI Taxonomy" id="102107"/>
    <lineage>
        <taxon>Eukaryota</taxon>
        <taxon>Viridiplantae</taxon>
        <taxon>Streptophyta</taxon>
        <taxon>Embryophyta</taxon>
        <taxon>Tracheophyta</taxon>
        <taxon>Spermatophyta</taxon>
        <taxon>Magnoliopsida</taxon>
        <taxon>eudicotyledons</taxon>
        <taxon>Gunneridae</taxon>
        <taxon>Pentapetalae</taxon>
        <taxon>rosids</taxon>
        <taxon>fabids</taxon>
        <taxon>Rosales</taxon>
        <taxon>Rosaceae</taxon>
        <taxon>Amygdaloideae</taxon>
        <taxon>Amygdaleae</taxon>
        <taxon>Prunus</taxon>
    </lineage>
</organism>
<gene>
    <name evidence="3" type="primary">LOC103340855</name>
</gene>
<evidence type="ECO:0000313" key="3">
    <source>
        <dbReference type="RefSeq" id="XP_008242538.1"/>
    </source>
</evidence>
<sequence>MYLGWMGWAIRLSALSAKHGNLKYQLHLFFNCNGGNNFSIIMKGLGPTKVKILSATADEHNIKWDPDSYGENESKSPEALLVEHLLREENTRDAYDLIEMYCKLITDSMPIIALQKDCPVDLKGAISSVVFASRRCAAEIPELICVRKHFTTKYGKEFVSAAVEVVGKLSAGPPDGPTKKILSAIADEHNIKWGILIHMERMSPSLLRPCCTIQVEAPHSSAPPNYDDSPPTHYENHEVSVNYNKQHALSLPCFQHSASINVSGNGETRSCRFYPEVGSSGNETDRMEDRHLFPRDGNDFSSGRKNWNRQFENATTAAEAAVDSAEMVSIAVRAAAELSQQCSSKSHDKICWSASLRTSTTSISANSFQMADRYPQKKSSEPEKLDFLGDVSMKKQSSKSEVMYKSDLQAGFGDKRSENKSCMSSFRSESTFCSDHWEDVLRGNDLISYFGLGDGKIHQSTEGMNSYGNAAVIFDDWFSSDDDNCEFDVEEDYKGQEFSLKFSSPGGNSSSILLDL</sequence>
<keyword evidence="2" id="KW-1185">Reference proteome</keyword>
<dbReference type="InterPro" id="IPR005061">
    <property type="entry name" value="Ist1"/>
</dbReference>